<dbReference type="EMBL" id="FR687360">
    <property type="protein sequence ID" value="CBW76745.1"/>
    <property type="molecule type" value="Genomic_DNA"/>
</dbReference>
<organism evidence="1 2">
    <name type="scientific">Mycetohabitans rhizoxinica (strain DSM 19002 / CIP 109453 / HKI 454)</name>
    <name type="common">Paraburkholderia rhizoxinica</name>
    <dbReference type="NCBI Taxonomy" id="882378"/>
    <lineage>
        <taxon>Bacteria</taxon>
        <taxon>Pseudomonadati</taxon>
        <taxon>Pseudomonadota</taxon>
        <taxon>Betaproteobacteria</taxon>
        <taxon>Burkholderiales</taxon>
        <taxon>Burkholderiaceae</taxon>
        <taxon>Mycetohabitans</taxon>
    </lineage>
</organism>
<protein>
    <submittedName>
        <fullName evidence="1">Uncharacterized protein</fullName>
    </submittedName>
</protein>
<name>E5AUH1_MYCRK</name>
<keyword evidence="1" id="KW-0614">Plasmid</keyword>
<accession>E5AUH1</accession>
<dbReference type="HOGENOM" id="CLU_3325756_0_0_4"/>
<dbReference type="Proteomes" id="UP000007437">
    <property type="component" value="Plasmid pBRH01"/>
</dbReference>
<proteinExistence type="predicted"/>
<sequence>MVVSVVRLSHLRRVEASLPDCLRASLMGLQPQVNVTGF</sequence>
<geneLocation type="plasmid" evidence="1 2">
    <name>pBRH01</name>
</geneLocation>
<evidence type="ECO:0000313" key="1">
    <source>
        <dbReference type="EMBL" id="CBW76745.1"/>
    </source>
</evidence>
<gene>
    <name evidence="1" type="ordered locus">RBRH_04253</name>
</gene>
<reference evidence="1 2" key="1">
    <citation type="journal article" date="2011" name="J. Bacteriol.">
        <title>Complete genome sequence of Burkholderia rhizoxinica, an endosymbiont of Rhizopus microsporus.</title>
        <authorList>
            <person name="Lackner G."/>
            <person name="Moebius N."/>
            <person name="Partida-Martinez L."/>
            <person name="Hertweck C."/>
        </authorList>
    </citation>
    <scope>NUCLEOTIDE SEQUENCE [LARGE SCALE GENOMIC DNA]</scope>
    <source>
        <strain evidence="2">DSM 19002 / CIP 109453 / HKI 454</strain>
        <plasmid evidence="1 2">pBRH01</plasmid>
    </source>
</reference>
<dbReference type="KEGG" id="brh:RBRH_04253"/>
<dbReference type="AlphaFoldDB" id="E5AUH1"/>
<evidence type="ECO:0000313" key="2">
    <source>
        <dbReference type="Proteomes" id="UP000007437"/>
    </source>
</evidence>